<keyword evidence="1" id="KW-0812">Transmembrane</keyword>
<reference evidence="2" key="1">
    <citation type="submission" date="2019-11" db="EMBL/GenBank/DDBJ databases">
        <authorList>
            <person name="Feng L."/>
        </authorList>
    </citation>
    <scope>NUCLEOTIDE SEQUENCE</scope>
    <source>
        <strain evidence="2">CParaputrificumLFYP93</strain>
    </source>
</reference>
<sequence length="162" mass="19023">MMHKEVVERKRTHVIALILLLITCVLYIVEGIQALRIENVFVLKVCEFTLLVFTIIFIILEYLSCKIAYKYSLIADKLIINKISHGNETNLESIKLSDILYLGKRKDIPKEYRLKCTGKYSCELFGHDKVYCVYKKENKVSIFNFEPSEDFMRRIAKYKKAV</sequence>
<gene>
    <name evidence="2" type="ORF">CPLFYP93_00003</name>
</gene>
<accession>A0A6N2Y3G7</accession>
<name>A0A6N2Y3G7_9CLOT</name>
<keyword evidence="1" id="KW-0472">Membrane</keyword>
<organism evidence="2">
    <name type="scientific">Clostridium paraputrificum</name>
    <dbReference type="NCBI Taxonomy" id="29363"/>
    <lineage>
        <taxon>Bacteria</taxon>
        <taxon>Bacillati</taxon>
        <taxon>Bacillota</taxon>
        <taxon>Clostridia</taxon>
        <taxon>Eubacteriales</taxon>
        <taxon>Clostridiaceae</taxon>
        <taxon>Clostridium</taxon>
    </lineage>
</organism>
<proteinExistence type="predicted"/>
<protein>
    <submittedName>
        <fullName evidence="2">Uncharacterized protein</fullName>
    </submittedName>
</protein>
<dbReference type="EMBL" id="CACRTV010000001">
    <property type="protein sequence ID" value="VYT61195.1"/>
    <property type="molecule type" value="Genomic_DNA"/>
</dbReference>
<dbReference type="RefSeq" id="WP_291672092.1">
    <property type="nucleotide sequence ID" value="NZ_CACRTV010000001.1"/>
</dbReference>
<keyword evidence="1" id="KW-1133">Transmembrane helix</keyword>
<dbReference type="AlphaFoldDB" id="A0A6N2Y3G7"/>
<feature type="transmembrane region" description="Helical" evidence="1">
    <location>
        <begin position="12"/>
        <end position="29"/>
    </location>
</feature>
<evidence type="ECO:0000256" key="1">
    <source>
        <dbReference type="SAM" id="Phobius"/>
    </source>
</evidence>
<evidence type="ECO:0000313" key="2">
    <source>
        <dbReference type="EMBL" id="VYT61195.1"/>
    </source>
</evidence>
<feature type="transmembrane region" description="Helical" evidence="1">
    <location>
        <begin position="41"/>
        <end position="63"/>
    </location>
</feature>